<gene>
    <name evidence="1" type="ORF">CMN54_11285</name>
</gene>
<comment type="caution">
    <text evidence="1">The sequence shown here is derived from an EMBL/GenBank/DDBJ whole genome shotgun (WGS) entry which is preliminary data.</text>
</comment>
<evidence type="ECO:0000313" key="2">
    <source>
        <dbReference type="Proteomes" id="UP000226525"/>
    </source>
</evidence>
<reference evidence="2" key="1">
    <citation type="submission" date="2017-09" db="EMBL/GenBank/DDBJ databases">
        <title>The Reconstruction of 2,631 Draft Metagenome-Assembled Genomes from the Global Oceans.</title>
        <authorList>
            <person name="Tully B.J."/>
            <person name="Graham E.D."/>
            <person name="Heidelberg J.F."/>
        </authorList>
    </citation>
    <scope>NUCLEOTIDE SEQUENCE [LARGE SCALE GENOMIC DNA]</scope>
</reference>
<evidence type="ECO:0000313" key="1">
    <source>
        <dbReference type="EMBL" id="MAH64005.1"/>
    </source>
</evidence>
<accession>A0A2D6YLN1</accession>
<sequence>MQPGPVNAKTFHIARQQHHYKAHQCRGHHVKEEDLQTQIIKTQYFDHGITAGEAEVCEQTKNDSLYFTGKPWLKAQRH</sequence>
<dbReference type="EMBL" id="NZEX01000127">
    <property type="protein sequence ID" value="MAH64005.1"/>
    <property type="molecule type" value="Genomic_DNA"/>
</dbReference>
<dbReference type="AlphaFoldDB" id="A0A2D6YLN1"/>
<organism evidence="1 2">
    <name type="scientific">SAR324 cluster bacterium</name>
    <dbReference type="NCBI Taxonomy" id="2024889"/>
    <lineage>
        <taxon>Bacteria</taxon>
        <taxon>Deltaproteobacteria</taxon>
        <taxon>SAR324 cluster</taxon>
    </lineage>
</organism>
<proteinExistence type="predicted"/>
<name>A0A2D6YLN1_9DELT</name>
<protein>
    <submittedName>
        <fullName evidence="1">Uncharacterized protein</fullName>
    </submittedName>
</protein>
<dbReference type="Proteomes" id="UP000226525">
    <property type="component" value="Unassembled WGS sequence"/>
</dbReference>